<comment type="similarity">
    <text evidence="2">Belongs to the NPH3 family.</text>
</comment>
<feature type="domain" description="NPH3" evidence="3">
    <location>
        <begin position="1"/>
        <end position="128"/>
    </location>
</feature>
<reference evidence="4 5" key="1">
    <citation type="submission" date="2024-04" db="EMBL/GenBank/DDBJ databases">
        <title>The reference genome of an endangered Asteraceae, Deinandra increscens subsp. villosa, native to the Central Coast of California.</title>
        <authorList>
            <person name="Guilliams M."/>
            <person name="Hasenstab-Lehman K."/>
            <person name="Meyer R."/>
            <person name="Mcevoy S."/>
        </authorList>
    </citation>
    <scope>NUCLEOTIDE SEQUENCE [LARGE SCALE GENOMIC DNA]</scope>
    <source>
        <tissue evidence="4">Leaf</tissue>
    </source>
</reference>
<dbReference type="InterPro" id="IPR027356">
    <property type="entry name" value="NPH3_dom"/>
</dbReference>
<gene>
    <name evidence="4" type="ORF">SSX86_033076</name>
</gene>
<dbReference type="Proteomes" id="UP001408789">
    <property type="component" value="Unassembled WGS sequence"/>
</dbReference>
<evidence type="ECO:0000256" key="1">
    <source>
        <dbReference type="ARBA" id="ARBA00022786"/>
    </source>
</evidence>
<evidence type="ECO:0000313" key="5">
    <source>
        <dbReference type="Proteomes" id="UP001408789"/>
    </source>
</evidence>
<dbReference type="PANTHER" id="PTHR32370">
    <property type="entry name" value="OS12G0117600 PROTEIN"/>
    <property type="match status" value="1"/>
</dbReference>
<dbReference type="AlphaFoldDB" id="A0AAP0C6K7"/>
<keyword evidence="1" id="KW-0833">Ubl conjugation pathway</keyword>
<dbReference type="Pfam" id="PF03000">
    <property type="entry name" value="NPH3"/>
    <property type="match status" value="1"/>
</dbReference>
<accession>A0AAP0C6K7</accession>
<keyword evidence="5" id="KW-1185">Reference proteome</keyword>
<organism evidence="4 5">
    <name type="scientific">Deinandra increscens subsp. villosa</name>
    <dbReference type="NCBI Taxonomy" id="3103831"/>
    <lineage>
        <taxon>Eukaryota</taxon>
        <taxon>Viridiplantae</taxon>
        <taxon>Streptophyta</taxon>
        <taxon>Embryophyta</taxon>
        <taxon>Tracheophyta</taxon>
        <taxon>Spermatophyta</taxon>
        <taxon>Magnoliopsida</taxon>
        <taxon>eudicotyledons</taxon>
        <taxon>Gunneridae</taxon>
        <taxon>Pentapetalae</taxon>
        <taxon>asterids</taxon>
        <taxon>campanulids</taxon>
        <taxon>Asterales</taxon>
        <taxon>Asteraceae</taxon>
        <taxon>Asteroideae</taxon>
        <taxon>Heliantheae alliance</taxon>
        <taxon>Madieae</taxon>
        <taxon>Madiinae</taxon>
        <taxon>Deinandra</taxon>
    </lineage>
</organism>
<dbReference type="EMBL" id="JBCNJP010018619">
    <property type="protein sequence ID" value="KAK9047962.1"/>
    <property type="molecule type" value="Genomic_DNA"/>
</dbReference>
<proteinExistence type="inferred from homology"/>
<evidence type="ECO:0000313" key="4">
    <source>
        <dbReference type="EMBL" id="KAK9047962.1"/>
    </source>
</evidence>
<evidence type="ECO:0000256" key="2">
    <source>
        <dbReference type="PROSITE-ProRule" id="PRU00982"/>
    </source>
</evidence>
<dbReference type="PROSITE" id="PS51649">
    <property type="entry name" value="NPH3"/>
    <property type="match status" value="1"/>
</dbReference>
<evidence type="ECO:0000259" key="3">
    <source>
        <dbReference type="PROSITE" id="PS51649"/>
    </source>
</evidence>
<dbReference type="InterPro" id="IPR043454">
    <property type="entry name" value="NPH3/RPT2-like"/>
</dbReference>
<comment type="caution">
    <text evidence="4">The sequence shown here is derived from an EMBL/GenBank/DDBJ whole genome shotgun (WGS) entry which is preliminary data.</text>
</comment>
<sequence length="128" mass="14277">NNAFSRAIPASVASPFRRRRPLHSAGVALSTPPASASPPFRRSRKLEKRISGVLEHATVDDLLILSYRFDGERVRDMESVRRIVTGFVEKKSRSVINYADFNQAPSPTVVRVAKTVDAYLHEIASDAW</sequence>
<feature type="non-terminal residue" evidence="4">
    <location>
        <position position="1"/>
    </location>
</feature>
<name>A0AAP0C6K7_9ASTR</name>
<protein>
    <recommendedName>
        <fullName evidence="3">NPH3 domain-containing protein</fullName>
    </recommendedName>
</protein>